<protein>
    <submittedName>
        <fullName evidence="1">Uncharacterized protein</fullName>
    </submittedName>
</protein>
<dbReference type="Proteomes" id="UP000218418">
    <property type="component" value="Chromosome"/>
</dbReference>
<keyword evidence="2" id="KW-1185">Reference proteome</keyword>
<name>A0A1Z4LI39_9CYAN</name>
<sequence length="152" mass="17545">MKDLKLLKRCDRNRKRSKRRAIHCPIHGCCLHSVSQKYKLFASSPGQLQQKGIGRHNAKILIATQTAVILENEWLEAFWCDECQQTKWYRVEKLDKNSGNNAQRASYSISLAPTKLWEQAVGVDESRGNPSVSEFTRRHARMASYKNMKEPL</sequence>
<organism evidence="1 2">
    <name type="scientific">Calothrix parasitica NIES-267</name>
    <dbReference type="NCBI Taxonomy" id="1973488"/>
    <lineage>
        <taxon>Bacteria</taxon>
        <taxon>Bacillati</taxon>
        <taxon>Cyanobacteriota</taxon>
        <taxon>Cyanophyceae</taxon>
        <taxon>Nostocales</taxon>
        <taxon>Calotrichaceae</taxon>
        <taxon>Calothrix</taxon>
    </lineage>
</organism>
<evidence type="ECO:0000313" key="2">
    <source>
        <dbReference type="Proteomes" id="UP000218418"/>
    </source>
</evidence>
<reference evidence="1 2" key="1">
    <citation type="submission" date="2017-06" db="EMBL/GenBank/DDBJ databases">
        <title>Genome sequencing of cyanobaciteial culture collection at National Institute for Environmental Studies (NIES).</title>
        <authorList>
            <person name="Hirose Y."/>
            <person name="Shimura Y."/>
            <person name="Fujisawa T."/>
            <person name="Nakamura Y."/>
            <person name="Kawachi M."/>
        </authorList>
    </citation>
    <scope>NUCLEOTIDE SEQUENCE [LARGE SCALE GENOMIC DNA]</scope>
    <source>
        <strain evidence="1 2">NIES-267</strain>
    </source>
</reference>
<dbReference type="EMBL" id="AP018227">
    <property type="protein sequence ID" value="BAY80854.1"/>
    <property type="molecule type" value="Genomic_DNA"/>
</dbReference>
<gene>
    <name evidence="1" type="ORF">NIES267_03190</name>
</gene>
<accession>A0A1Z4LI39</accession>
<evidence type="ECO:0000313" key="1">
    <source>
        <dbReference type="EMBL" id="BAY80854.1"/>
    </source>
</evidence>
<proteinExistence type="predicted"/>
<dbReference type="AlphaFoldDB" id="A0A1Z4LI39"/>